<dbReference type="OrthoDB" id="9803233at2"/>
<protein>
    <submittedName>
        <fullName evidence="4">GNAT family N-acetyltransferase</fullName>
    </submittedName>
</protein>
<dbReference type="Proteomes" id="UP000198462">
    <property type="component" value="Unassembled WGS sequence"/>
</dbReference>
<dbReference type="CDD" id="cd04301">
    <property type="entry name" value="NAT_SF"/>
    <property type="match status" value="1"/>
</dbReference>
<accession>A0A219B9A5</accession>
<dbReference type="PANTHER" id="PTHR43877:SF5">
    <property type="entry name" value="BLL8307 PROTEIN"/>
    <property type="match status" value="1"/>
</dbReference>
<dbReference type="SUPFAM" id="SSF55729">
    <property type="entry name" value="Acyl-CoA N-acyltransferases (Nat)"/>
    <property type="match status" value="1"/>
</dbReference>
<gene>
    <name evidence="4" type="ORF">B5C34_10365</name>
</gene>
<proteinExistence type="predicted"/>
<dbReference type="RefSeq" id="WP_088713439.1">
    <property type="nucleotide sequence ID" value="NZ_NFZT01000001.1"/>
</dbReference>
<dbReference type="GO" id="GO:0016747">
    <property type="term" value="F:acyltransferase activity, transferring groups other than amino-acyl groups"/>
    <property type="evidence" value="ECO:0007669"/>
    <property type="project" value="InterPro"/>
</dbReference>
<dbReference type="Pfam" id="PF00583">
    <property type="entry name" value="Acetyltransf_1"/>
    <property type="match status" value="1"/>
</dbReference>
<keyword evidence="5" id="KW-1185">Reference proteome</keyword>
<dbReference type="InterPro" id="IPR050832">
    <property type="entry name" value="Bact_Acetyltransf"/>
</dbReference>
<evidence type="ECO:0000259" key="3">
    <source>
        <dbReference type="PROSITE" id="PS51186"/>
    </source>
</evidence>
<sequence>MAYAIRPDDPLRAEVAPLVEMHLAEMHRFSPACHVHAMPASRLAESDISFFTIWDGDRLAGFGALREVEPSHGEIKSMRAASAYRGKGAGRALLDHLIAEARARGYSRLSLETGRTDDFRPAISLYERAGFSECEPFADYAANDFSMCMTLRL</sequence>
<evidence type="ECO:0000313" key="5">
    <source>
        <dbReference type="Proteomes" id="UP000198462"/>
    </source>
</evidence>
<name>A0A219B9A5_9SPHN</name>
<dbReference type="AlphaFoldDB" id="A0A219B9A5"/>
<evidence type="ECO:0000256" key="1">
    <source>
        <dbReference type="ARBA" id="ARBA00022679"/>
    </source>
</evidence>
<organism evidence="4 5">
    <name type="scientific">Pacificimonas flava</name>
    <dbReference type="NCBI Taxonomy" id="1234595"/>
    <lineage>
        <taxon>Bacteria</taxon>
        <taxon>Pseudomonadati</taxon>
        <taxon>Pseudomonadota</taxon>
        <taxon>Alphaproteobacteria</taxon>
        <taxon>Sphingomonadales</taxon>
        <taxon>Sphingosinicellaceae</taxon>
        <taxon>Pacificimonas</taxon>
    </lineage>
</organism>
<keyword evidence="1 4" id="KW-0808">Transferase</keyword>
<dbReference type="EMBL" id="NFZT01000001">
    <property type="protein sequence ID" value="OWV34733.1"/>
    <property type="molecule type" value="Genomic_DNA"/>
</dbReference>
<evidence type="ECO:0000256" key="2">
    <source>
        <dbReference type="ARBA" id="ARBA00023315"/>
    </source>
</evidence>
<dbReference type="Gene3D" id="3.40.630.30">
    <property type="match status" value="1"/>
</dbReference>
<dbReference type="InterPro" id="IPR000182">
    <property type="entry name" value="GNAT_dom"/>
</dbReference>
<keyword evidence="2" id="KW-0012">Acyltransferase</keyword>
<evidence type="ECO:0000313" key="4">
    <source>
        <dbReference type="EMBL" id="OWV34733.1"/>
    </source>
</evidence>
<feature type="domain" description="N-acetyltransferase" evidence="3">
    <location>
        <begin position="3"/>
        <end position="152"/>
    </location>
</feature>
<comment type="caution">
    <text evidence="4">The sequence shown here is derived from an EMBL/GenBank/DDBJ whole genome shotgun (WGS) entry which is preliminary data.</text>
</comment>
<dbReference type="InterPro" id="IPR016181">
    <property type="entry name" value="Acyl_CoA_acyltransferase"/>
</dbReference>
<dbReference type="PROSITE" id="PS51186">
    <property type="entry name" value="GNAT"/>
    <property type="match status" value="1"/>
</dbReference>
<reference evidence="5" key="1">
    <citation type="submission" date="2017-05" db="EMBL/GenBank/DDBJ databases">
        <authorList>
            <person name="Lin X."/>
        </authorList>
    </citation>
    <scope>NUCLEOTIDE SEQUENCE [LARGE SCALE GENOMIC DNA]</scope>
    <source>
        <strain evidence="5">JLT2012</strain>
    </source>
</reference>
<dbReference type="PANTHER" id="PTHR43877">
    <property type="entry name" value="AMINOALKYLPHOSPHONATE N-ACETYLTRANSFERASE-RELATED-RELATED"/>
    <property type="match status" value="1"/>
</dbReference>